<dbReference type="CDD" id="cd00093">
    <property type="entry name" value="HTH_XRE"/>
    <property type="match status" value="1"/>
</dbReference>
<gene>
    <name evidence="2" type="ORF">NRB20_74780</name>
</gene>
<dbReference type="SMART" id="SM00530">
    <property type="entry name" value="HTH_XRE"/>
    <property type="match status" value="1"/>
</dbReference>
<dbReference type="InterPro" id="IPR010982">
    <property type="entry name" value="Lambda_DNA-bd_dom_sf"/>
</dbReference>
<evidence type="ECO:0000313" key="2">
    <source>
        <dbReference type="EMBL" id="MQY24343.1"/>
    </source>
</evidence>
<proteinExistence type="predicted"/>
<dbReference type="Proteomes" id="UP000438448">
    <property type="component" value="Unassembled WGS sequence"/>
</dbReference>
<keyword evidence="3" id="KW-1185">Reference proteome</keyword>
<dbReference type="InterPro" id="IPR043917">
    <property type="entry name" value="DUF5753"/>
</dbReference>
<evidence type="ECO:0000313" key="3">
    <source>
        <dbReference type="Proteomes" id="UP000438448"/>
    </source>
</evidence>
<organism evidence="2 3">
    <name type="scientific">Nocardia macrotermitis</name>
    <dbReference type="NCBI Taxonomy" id="2585198"/>
    <lineage>
        <taxon>Bacteria</taxon>
        <taxon>Bacillati</taxon>
        <taxon>Actinomycetota</taxon>
        <taxon>Actinomycetes</taxon>
        <taxon>Mycobacteriales</taxon>
        <taxon>Nocardiaceae</taxon>
        <taxon>Nocardia</taxon>
    </lineage>
</organism>
<dbReference type="Pfam" id="PF19054">
    <property type="entry name" value="DUF5753"/>
    <property type="match status" value="1"/>
</dbReference>
<dbReference type="InterPro" id="IPR001387">
    <property type="entry name" value="Cro/C1-type_HTH"/>
</dbReference>
<dbReference type="GO" id="GO:0003677">
    <property type="term" value="F:DNA binding"/>
    <property type="evidence" value="ECO:0007669"/>
    <property type="project" value="InterPro"/>
</dbReference>
<feature type="domain" description="HTH cro/C1-type" evidence="1">
    <location>
        <begin position="15"/>
        <end position="71"/>
    </location>
</feature>
<evidence type="ECO:0000259" key="1">
    <source>
        <dbReference type="PROSITE" id="PS50943"/>
    </source>
</evidence>
<protein>
    <recommendedName>
        <fullName evidence="1">HTH cro/C1-type domain-containing protein</fullName>
    </recommendedName>
</protein>
<accession>A0A7K0DEX4</accession>
<dbReference type="Pfam" id="PF13560">
    <property type="entry name" value="HTH_31"/>
    <property type="match status" value="1"/>
</dbReference>
<name>A0A7K0DEX4_9NOCA</name>
<comment type="caution">
    <text evidence="2">The sequence shown here is derived from an EMBL/GenBank/DDBJ whole genome shotgun (WGS) entry which is preliminary data.</text>
</comment>
<sequence length="300" mass="33739">MIDSGLEQKELGRRLRALRRNAKLSQSAAARAIEVSPQTIGRLEDGQATQISKLHVAELCNIYQAGDSERAALTAFVQHVRAARHKGGPSAVIAGFVGRVELEQVASTVTVFADTMVPGLLRTVDYHQLVRRMRYPHDSDEDIEYWRQYAGRRWIRLYDRAFQVQVFLLESVLHHLMGDPALMAQQLAHLEQIGRLPNVNVRVIPADAGNHIGLYRGGFTLMEFGPSPAGGWLETPIVYAKGYPKCLYLRDEGDIDQYHDAVTQLDHVAQSPETSMEVMRNIKEKYWARTDPDPGEPVDQ</sequence>
<dbReference type="EMBL" id="WEGK01000032">
    <property type="protein sequence ID" value="MQY24343.1"/>
    <property type="molecule type" value="Genomic_DNA"/>
</dbReference>
<dbReference type="AlphaFoldDB" id="A0A7K0DEX4"/>
<reference evidence="2 3" key="1">
    <citation type="submission" date="2019-10" db="EMBL/GenBank/DDBJ databases">
        <title>Nocardia macrotermitis sp. nov. and Nocardia aurantia sp. nov., isolated from the gut of fungus growing-termite Macrotermes natalensis.</title>
        <authorList>
            <person name="Benndorf R."/>
            <person name="Schwitalla J."/>
            <person name="Martin K."/>
            <person name="De Beer W."/>
            <person name="Kaster A.-K."/>
            <person name="Vollmers J."/>
            <person name="Poulsen M."/>
            <person name="Beemelmanns C."/>
        </authorList>
    </citation>
    <scope>NUCLEOTIDE SEQUENCE [LARGE SCALE GENOMIC DNA]</scope>
    <source>
        <strain evidence="2 3">RB20</strain>
    </source>
</reference>
<dbReference type="SUPFAM" id="SSF47413">
    <property type="entry name" value="lambda repressor-like DNA-binding domains"/>
    <property type="match status" value="1"/>
</dbReference>
<dbReference type="Gene3D" id="1.10.260.40">
    <property type="entry name" value="lambda repressor-like DNA-binding domains"/>
    <property type="match status" value="1"/>
</dbReference>
<dbReference type="PROSITE" id="PS50943">
    <property type="entry name" value="HTH_CROC1"/>
    <property type="match status" value="1"/>
</dbReference>